<accession>C0FPD5</accession>
<gene>
    <name evidence="1" type="ORF">ROSEINA2194_00587</name>
</gene>
<evidence type="ECO:0000313" key="1">
    <source>
        <dbReference type="EMBL" id="EEG95570.1"/>
    </source>
</evidence>
<comment type="caution">
    <text evidence="1">The sequence shown here is derived from an EMBL/GenBank/DDBJ whole genome shotgun (WGS) entry which is preliminary data.</text>
</comment>
<dbReference type="AlphaFoldDB" id="C0FPD5"/>
<sequence length="87" mass="10287">MNKLDFKNIPFFPPVFHITPDSDIDHLHQKQQYNKVYQKDRFYPFSKVNCNSCTHYYHHNAKDIPAIFPVDFSHLIADPDYQKSAGT</sequence>
<dbReference type="Proteomes" id="UP000003561">
    <property type="component" value="Unassembled WGS sequence"/>
</dbReference>
<organism evidence="1 2">
    <name type="scientific">Roseburia inulinivorans DSM 16841</name>
    <dbReference type="NCBI Taxonomy" id="622312"/>
    <lineage>
        <taxon>Bacteria</taxon>
        <taxon>Bacillati</taxon>
        <taxon>Bacillota</taxon>
        <taxon>Clostridia</taxon>
        <taxon>Lachnospirales</taxon>
        <taxon>Lachnospiraceae</taxon>
        <taxon>Roseburia</taxon>
    </lineage>
</organism>
<reference evidence="1 2" key="2">
    <citation type="submission" date="2009-03" db="EMBL/GenBank/DDBJ databases">
        <title>Draft genome sequence of Roseburia inulinivorans (DSM 16841).</title>
        <authorList>
            <person name="Sudarsanam P."/>
            <person name="Ley R."/>
            <person name="Guruge J."/>
            <person name="Turnbaugh P.J."/>
            <person name="Mahowald M."/>
            <person name="Liep D."/>
            <person name="Gordon J."/>
        </authorList>
    </citation>
    <scope>NUCLEOTIDE SEQUENCE [LARGE SCALE GENOMIC DNA]</scope>
    <source>
        <strain evidence="1 2">DSM 16841</strain>
    </source>
</reference>
<proteinExistence type="predicted"/>
<reference evidence="1 2" key="1">
    <citation type="submission" date="2009-02" db="EMBL/GenBank/DDBJ databases">
        <authorList>
            <person name="Fulton L."/>
            <person name="Clifton S."/>
            <person name="Fulton B."/>
            <person name="Xu J."/>
            <person name="Minx P."/>
            <person name="Pepin K.H."/>
            <person name="Johnson M."/>
            <person name="Bhonagiri V."/>
            <person name="Nash W.E."/>
            <person name="Mardis E.R."/>
            <person name="Wilson R.K."/>
        </authorList>
    </citation>
    <scope>NUCLEOTIDE SEQUENCE [LARGE SCALE GENOMIC DNA]</scope>
    <source>
        <strain evidence="1 2">DSM 16841</strain>
    </source>
</reference>
<name>C0FPD5_9FIRM</name>
<evidence type="ECO:0000313" key="2">
    <source>
        <dbReference type="Proteomes" id="UP000003561"/>
    </source>
</evidence>
<dbReference type="EMBL" id="ACFY01000026">
    <property type="protein sequence ID" value="EEG95570.1"/>
    <property type="molecule type" value="Genomic_DNA"/>
</dbReference>
<protein>
    <submittedName>
        <fullName evidence="1">Uncharacterized protein</fullName>
    </submittedName>
</protein>